<evidence type="ECO:0000313" key="3">
    <source>
        <dbReference type="WBParaSite" id="nRc.2.0.1.t06069-RA"/>
    </source>
</evidence>
<evidence type="ECO:0000313" key="2">
    <source>
        <dbReference type="Proteomes" id="UP000887565"/>
    </source>
</evidence>
<feature type="signal peptide" evidence="1">
    <location>
        <begin position="1"/>
        <end position="20"/>
    </location>
</feature>
<keyword evidence="2" id="KW-1185">Reference proteome</keyword>
<evidence type="ECO:0000256" key="1">
    <source>
        <dbReference type="SAM" id="SignalP"/>
    </source>
</evidence>
<feature type="chain" id="PRO_5037035407" evidence="1">
    <location>
        <begin position="21"/>
        <end position="76"/>
    </location>
</feature>
<protein>
    <submittedName>
        <fullName evidence="3">Uncharacterized protein</fullName>
    </submittedName>
</protein>
<organism evidence="2 3">
    <name type="scientific">Romanomermis culicivorax</name>
    <name type="common">Nematode worm</name>
    <dbReference type="NCBI Taxonomy" id="13658"/>
    <lineage>
        <taxon>Eukaryota</taxon>
        <taxon>Metazoa</taxon>
        <taxon>Ecdysozoa</taxon>
        <taxon>Nematoda</taxon>
        <taxon>Enoplea</taxon>
        <taxon>Dorylaimia</taxon>
        <taxon>Mermithida</taxon>
        <taxon>Mermithoidea</taxon>
        <taxon>Mermithidae</taxon>
        <taxon>Romanomermis</taxon>
    </lineage>
</organism>
<dbReference type="AlphaFoldDB" id="A0A915HVZ2"/>
<accession>A0A915HVZ2</accession>
<dbReference type="Proteomes" id="UP000887565">
    <property type="component" value="Unplaced"/>
</dbReference>
<reference evidence="3" key="1">
    <citation type="submission" date="2022-11" db="UniProtKB">
        <authorList>
            <consortium name="WormBaseParasite"/>
        </authorList>
    </citation>
    <scope>IDENTIFICATION</scope>
</reference>
<keyword evidence="1" id="KW-0732">Signal</keyword>
<name>A0A915HVZ2_ROMCU</name>
<dbReference type="WBParaSite" id="nRc.2.0.1.t06069-RA">
    <property type="protein sequence ID" value="nRc.2.0.1.t06069-RA"/>
    <property type="gene ID" value="nRc.2.0.1.g06069"/>
</dbReference>
<sequence>MALRLMMGAAVLIGIGSAAGRSVHAGGDPQQQVCSGPWDQLRNHPWAIRWKTGRWQGTWREKVPLGPKVLMAQQRY</sequence>
<proteinExistence type="predicted"/>